<keyword evidence="3" id="KW-1003">Cell membrane</keyword>
<dbReference type="OrthoDB" id="9150135at2"/>
<evidence type="ECO:0000256" key="1">
    <source>
        <dbReference type="ARBA" id="ARBA00004429"/>
    </source>
</evidence>
<feature type="transmembrane region" description="Helical" evidence="8">
    <location>
        <begin position="201"/>
        <end position="222"/>
    </location>
</feature>
<keyword evidence="6 8" id="KW-1133">Transmembrane helix</keyword>
<organism evidence="10 11">
    <name type="scientific">Aquirhabdus parva</name>
    <dbReference type="NCBI Taxonomy" id="2283318"/>
    <lineage>
        <taxon>Bacteria</taxon>
        <taxon>Pseudomonadati</taxon>
        <taxon>Pseudomonadota</taxon>
        <taxon>Gammaproteobacteria</taxon>
        <taxon>Moraxellales</taxon>
        <taxon>Moraxellaceae</taxon>
        <taxon>Aquirhabdus</taxon>
    </lineage>
</organism>
<reference evidence="10 11" key="1">
    <citation type="submission" date="2018-07" db="EMBL/GenBank/DDBJ databases">
        <title>Genome sequencing of Moraxellaceae gen. HYN0046.</title>
        <authorList>
            <person name="Kim M."/>
            <person name="Yi H."/>
        </authorList>
    </citation>
    <scope>NUCLEOTIDE SEQUENCE [LARGE SCALE GENOMIC DNA]</scope>
    <source>
        <strain evidence="10 11">HYN0046</strain>
    </source>
</reference>
<evidence type="ECO:0000256" key="7">
    <source>
        <dbReference type="ARBA" id="ARBA00023136"/>
    </source>
</evidence>
<protein>
    <submittedName>
        <fullName evidence="10">MFS transporter</fullName>
    </submittedName>
</protein>
<dbReference type="InterPro" id="IPR026032">
    <property type="entry name" value="HcaT-like"/>
</dbReference>
<dbReference type="SUPFAM" id="SSF103473">
    <property type="entry name" value="MFS general substrate transporter"/>
    <property type="match status" value="1"/>
</dbReference>
<feature type="transmembrane region" description="Helical" evidence="8">
    <location>
        <begin position="39"/>
        <end position="58"/>
    </location>
</feature>
<proteinExistence type="predicted"/>
<evidence type="ECO:0000256" key="5">
    <source>
        <dbReference type="ARBA" id="ARBA00022692"/>
    </source>
</evidence>
<dbReference type="NCBIfam" id="NF037955">
    <property type="entry name" value="mfs"/>
    <property type="match status" value="1"/>
</dbReference>
<feature type="transmembrane region" description="Helical" evidence="8">
    <location>
        <begin position="70"/>
        <end position="88"/>
    </location>
</feature>
<gene>
    <name evidence="10" type="ORF">HYN46_08400</name>
</gene>
<sequence>MPIKARLSGFYFFYFAVVGAFMPYWSLYLEGRGFNKEQIGWLAAITVISRIIAPSVWGYCADRSGLRMRWVRLGIVAELIAWIAILFIPHTMFWLILVLFFYSFFQNAILAQYEAVTLFYLGKQRDQYGIIRLWGSLGFIAAVLGLGWWFKWHVITTLPIVMIVLAIIAVINAWIIAEPPQAAPKTEHPSSLIPVFKKPMVWGFLVIHFLLLLSHAPFYSFYSNYLKAYGYSTSTIGLLWSVGVFAEVLMFTQSAKVLAYLNGRSAIAICLSLTSFRWVLVAAFPTFLSIQLLAQSVHAFSFALFQSIAMRLIFSEFKADQQGRAQALYSMLWGLGVAIGSILAGQVWDRFGGQWVFAMASAIVLSGLLGIRNIPKKML</sequence>
<dbReference type="PIRSF" id="PIRSF004925">
    <property type="entry name" value="HcaT"/>
    <property type="match status" value="1"/>
</dbReference>
<dbReference type="PANTHER" id="PTHR23522">
    <property type="entry name" value="BLL5896 PROTEIN"/>
    <property type="match status" value="1"/>
</dbReference>
<evidence type="ECO:0000256" key="3">
    <source>
        <dbReference type="ARBA" id="ARBA00022475"/>
    </source>
</evidence>
<evidence type="ECO:0000256" key="6">
    <source>
        <dbReference type="ARBA" id="ARBA00022989"/>
    </source>
</evidence>
<dbReference type="EMBL" id="CP031222">
    <property type="protein sequence ID" value="AXI04619.1"/>
    <property type="molecule type" value="Genomic_DNA"/>
</dbReference>
<dbReference type="KEGG" id="mbah:HYN46_08400"/>
<feature type="transmembrane region" description="Helical" evidence="8">
    <location>
        <begin position="326"/>
        <end position="348"/>
    </location>
</feature>
<dbReference type="InterPro" id="IPR024989">
    <property type="entry name" value="MFS_assoc_dom"/>
</dbReference>
<feature type="transmembrane region" description="Helical" evidence="8">
    <location>
        <begin position="354"/>
        <end position="371"/>
    </location>
</feature>
<feature type="transmembrane region" description="Helical" evidence="8">
    <location>
        <begin position="292"/>
        <end position="314"/>
    </location>
</feature>
<name>A0A345PBG0_9GAMM</name>
<dbReference type="Pfam" id="PF12832">
    <property type="entry name" value="MFS_1_like"/>
    <property type="match status" value="1"/>
</dbReference>
<dbReference type="GO" id="GO:0005886">
    <property type="term" value="C:plasma membrane"/>
    <property type="evidence" value="ECO:0007669"/>
    <property type="project" value="UniProtKB-SubCell"/>
</dbReference>
<comment type="subcellular location">
    <subcellularLocation>
        <location evidence="1">Cell inner membrane</location>
        <topology evidence="1">Multi-pass membrane protein</topology>
    </subcellularLocation>
</comment>
<feature type="transmembrane region" description="Helical" evidence="8">
    <location>
        <begin position="133"/>
        <end position="150"/>
    </location>
</feature>
<keyword evidence="5 8" id="KW-0812">Transmembrane</keyword>
<keyword evidence="11" id="KW-1185">Reference proteome</keyword>
<evidence type="ECO:0000256" key="2">
    <source>
        <dbReference type="ARBA" id="ARBA00022448"/>
    </source>
</evidence>
<dbReference type="InterPro" id="IPR036259">
    <property type="entry name" value="MFS_trans_sf"/>
</dbReference>
<evidence type="ECO:0000256" key="8">
    <source>
        <dbReference type="SAM" id="Phobius"/>
    </source>
</evidence>
<feature type="domain" description="Major facilitator superfamily (MFS) profile" evidence="9">
    <location>
        <begin position="200"/>
        <end position="379"/>
    </location>
</feature>
<evidence type="ECO:0000313" key="10">
    <source>
        <dbReference type="EMBL" id="AXI04619.1"/>
    </source>
</evidence>
<evidence type="ECO:0000256" key="4">
    <source>
        <dbReference type="ARBA" id="ARBA00022519"/>
    </source>
</evidence>
<feature type="transmembrane region" description="Helical" evidence="8">
    <location>
        <begin position="7"/>
        <end position="27"/>
    </location>
</feature>
<dbReference type="PROSITE" id="PS50850">
    <property type="entry name" value="MFS"/>
    <property type="match status" value="1"/>
</dbReference>
<keyword evidence="7 8" id="KW-0472">Membrane</keyword>
<feature type="transmembrane region" description="Helical" evidence="8">
    <location>
        <begin position="228"/>
        <end position="249"/>
    </location>
</feature>
<dbReference type="InterPro" id="IPR020846">
    <property type="entry name" value="MFS_dom"/>
</dbReference>
<dbReference type="Proteomes" id="UP000253940">
    <property type="component" value="Chromosome"/>
</dbReference>
<evidence type="ECO:0000313" key="11">
    <source>
        <dbReference type="Proteomes" id="UP000253940"/>
    </source>
</evidence>
<feature type="transmembrane region" description="Helical" evidence="8">
    <location>
        <begin position="94"/>
        <end position="121"/>
    </location>
</feature>
<feature type="transmembrane region" description="Helical" evidence="8">
    <location>
        <begin position="261"/>
        <end position="280"/>
    </location>
</feature>
<dbReference type="AlphaFoldDB" id="A0A345PBG0"/>
<keyword evidence="2" id="KW-0813">Transport</keyword>
<dbReference type="GO" id="GO:0030395">
    <property type="term" value="F:lactose binding"/>
    <property type="evidence" value="ECO:0007669"/>
    <property type="project" value="TreeGrafter"/>
</dbReference>
<evidence type="ECO:0000259" key="9">
    <source>
        <dbReference type="PROSITE" id="PS50850"/>
    </source>
</evidence>
<feature type="transmembrane region" description="Helical" evidence="8">
    <location>
        <begin position="156"/>
        <end position="177"/>
    </location>
</feature>
<accession>A0A345PBG0</accession>
<keyword evidence="4" id="KW-0997">Cell inner membrane</keyword>
<dbReference type="GO" id="GO:0015528">
    <property type="term" value="F:lactose:proton symporter activity"/>
    <property type="evidence" value="ECO:0007669"/>
    <property type="project" value="TreeGrafter"/>
</dbReference>
<dbReference type="Gene3D" id="1.20.1250.20">
    <property type="entry name" value="MFS general substrate transporter like domains"/>
    <property type="match status" value="2"/>
</dbReference>
<dbReference type="PANTHER" id="PTHR23522:SF10">
    <property type="entry name" value="3-PHENYLPROPIONIC ACID TRANSPORTER-RELATED"/>
    <property type="match status" value="1"/>
</dbReference>